<comment type="cofactor">
    <cofactor evidence="1 2">
        <name>Zn(2+)</name>
        <dbReference type="ChEBI" id="CHEBI:29105"/>
    </cofactor>
    <text evidence="1 2">Binds 1 zinc ion per subunit.</text>
</comment>
<feature type="domain" description="Peptidase M12A" evidence="4">
    <location>
        <begin position="119"/>
        <end position="320"/>
    </location>
</feature>
<comment type="caution">
    <text evidence="5">The sequence shown here is derived from an EMBL/GenBank/DDBJ whole genome shotgun (WGS) entry which is preliminary data.</text>
</comment>
<feature type="chain" id="PRO_5039961089" description="Metalloendopeptidase" evidence="2">
    <location>
        <begin position="21"/>
        <end position="360"/>
    </location>
</feature>
<feature type="compositionally biased region" description="Acidic residues" evidence="3">
    <location>
        <begin position="103"/>
        <end position="115"/>
    </location>
</feature>
<dbReference type="EC" id="3.4.24.-" evidence="2"/>
<keyword evidence="1 2" id="KW-0862">Zinc</keyword>
<keyword evidence="1 2" id="KW-0645">Protease</keyword>
<dbReference type="GO" id="GO:0008270">
    <property type="term" value="F:zinc ion binding"/>
    <property type="evidence" value="ECO:0007669"/>
    <property type="project" value="UniProtKB-UniRule"/>
</dbReference>
<dbReference type="InterPro" id="IPR006026">
    <property type="entry name" value="Peptidase_Metallo"/>
</dbReference>
<evidence type="ECO:0000259" key="4">
    <source>
        <dbReference type="PROSITE" id="PS51864"/>
    </source>
</evidence>
<dbReference type="PANTHER" id="PTHR10127">
    <property type="entry name" value="DISCOIDIN, CUB, EGF, LAMININ , AND ZINC METALLOPROTEASE DOMAIN CONTAINING"/>
    <property type="match status" value="1"/>
</dbReference>
<name>A0A9J6BA05_POLVA</name>
<dbReference type="SMART" id="SM00235">
    <property type="entry name" value="ZnMc"/>
    <property type="match status" value="1"/>
</dbReference>
<sequence>MSKNLFLFLLLAFLIAIASQAPIRKKNDKNQIKLKNKIKIDEEEQNDNDFDDGEDSEEEDESENDSEEDSNEKSDEDDDDDDSDFKRDDDEIEDFYDEEEIDEALIFDNEGENDGEGGTGILDKKRFWPKTGDFVTVPYKIDLKAGISNERKKRIEAGLKRIEKRTCIKFKKHGDEKNYIKFTSTPTKGCTSPVGMHPDKPNQINLNVAEARCYKIGTIMHETIHSLGFFHMQSHTERDKYVDILWDNVQGGVKNHNMRALSNKIATNFETKYDFFSVMHYGPGMIKPKKKYSYYADFMGQRRRLSDGDVDRINKMYECDKKYWTDAPDDYNDVADDDEENNSEQEGNDDDSENESEEED</sequence>
<dbReference type="CDD" id="cd04280">
    <property type="entry name" value="ZnMc_astacin_like"/>
    <property type="match status" value="1"/>
</dbReference>
<keyword evidence="1 2" id="KW-0479">Metal-binding</keyword>
<feature type="binding site" evidence="1">
    <location>
        <position position="221"/>
    </location>
    <ligand>
        <name>Zn(2+)</name>
        <dbReference type="ChEBI" id="CHEBI:29105"/>
        <note>catalytic</note>
    </ligand>
</feature>
<keyword evidence="1 2" id="KW-0378">Hydrolase</keyword>
<feature type="binding site" evidence="1">
    <location>
        <position position="231"/>
    </location>
    <ligand>
        <name>Zn(2+)</name>
        <dbReference type="ChEBI" id="CHEBI:29105"/>
        <note>catalytic</note>
    </ligand>
</feature>
<feature type="binding site" evidence="1">
    <location>
        <position position="225"/>
    </location>
    <ligand>
        <name>Zn(2+)</name>
        <dbReference type="ChEBI" id="CHEBI:29105"/>
        <note>catalytic</note>
    </ligand>
</feature>
<dbReference type="PRINTS" id="PR00480">
    <property type="entry name" value="ASTACIN"/>
</dbReference>
<feature type="compositionally biased region" description="Acidic residues" evidence="3">
    <location>
        <begin position="41"/>
        <end position="83"/>
    </location>
</feature>
<evidence type="ECO:0000256" key="3">
    <source>
        <dbReference type="SAM" id="MobiDB-lite"/>
    </source>
</evidence>
<dbReference type="GO" id="GO:0004222">
    <property type="term" value="F:metalloendopeptidase activity"/>
    <property type="evidence" value="ECO:0007669"/>
    <property type="project" value="UniProtKB-UniRule"/>
</dbReference>
<evidence type="ECO:0000313" key="5">
    <source>
        <dbReference type="EMBL" id="KAG5666538.1"/>
    </source>
</evidence>
<accession>A0A9J6BA05</accession>
<dbReference type="PANTHER" id="PTHR10127:SF814">
    <property type="entry name" value="MEPRIN A SUBUNIT BETA"/>
    <property type="match status" value="1"/>
</dbReference>
<evidence type="ECO:0000256" key="1">
    <source>
        <dbReference type="PROSITE-ProRule" id="PRU01211"/>
    </source>
</evidence>
<dbReference type="Gene3D" id="3.40.390.10">
    <property type="entry name" value="Collagenase (Catalytic Domain)"/>
    <property type="match status" value="1"/>
</dbReference>
<dbReference type="Proteomes" id="UP001107558">
    <property type="component" value="Chromosome 4"/>
</dbReference>
<feature type="region of interest" description="Disordered" evidence="3">
    <location>
        <begin position="103"/>
        <end position="122"/>
    </location>
</feature>
<proteinExistence type="predicted"/>
<gene>
    <name evidence="5" type="ORF">PVAND_014557</name>
</gene>
<keyword evidence="6" id="KW-1185">Reference proteome</keyword>
<keyword evidence="2" id="KW-0732">Signal</keyword>
<organism evidence="5 6">
    <name type="scientific">Polypedilum vanderplanki</name>
    <name type="common">Sleeping chironomid midge</name>
    <dbReference type="NCBI Taxonomy" id="319348"/>
    <lineage>
        <taxon>Eukaryota</taxon>
        <taxon>Metazoa</taxon>
        <taxon>Ecdysozoa</taxon>
        <taxon>Arthropoda</taxon>
        <taxon>Hexapoda</taxon>
        <taxon>Insecta</taxon>
        <taxon>Pterygota</taxon>
        <taxon>Neoptera</taxon>
        <taxon>Endopterygota</taxon>
        <taxon>Diptera</taxon>
        <taxon>Nematocera</taxon>
        <taxon>Chironomoidea</taxon>
        <taxon>Chironomidae</taxon>
        <taxon>Chironominae</taxon>
        <taxon>Polypedilum</taxon>
        <taxon>Polypedilum</taxon>
    </lineage>
</organism>
<dbReference type="InterPro" id="IPR024079">
    <property type="entry name" value="MetalloPept_cat_dom_sf"/>
</dbReference>
<dbReference type="PROSITE" id="PS51864">
    <property type="entry name" value="ASTACIN"/>
    <property type="match status" value="1"/>
</dbReference>
<feature type="region of interest" description="Disordered" evidence="3">
    <location>
        <begin position="324"/>
        <end position="360"/>
    </location>
</feature>
<comment type="caution">
    <text evidence="1">Lacks conserved residue(s) required for the propagation of feature annotation.</text>
</comment>
<feature type="compositionally biased region" description="Acidic residues" evidence="3">
    <location>
        <begin position="327"/>
        <end position="360"/>
    </location>
</feature>
<dbReference type="InterPro" id="IPR034035">
    <property type="entry name" value="Astacin-like_dom"/>
</dbReference>
<feature type="signal peptide" evidence="2">
    <location>
        <begin position="1"/>
        <end position="20"/>
    </location>
</feature>
<reference evidence="5" key="1">
    <citation type="submission" date="2021-03" db="EMBL/GenBank/DDBJ databases">
        <title>Chromosome level genome of the anhydrobiotic midge Polypedilum vanderplanki.</title>
        <authorList>
            <person name="Yoshida Y."/>
            <person name="Kikawada T."/>
            <person name="Gusev O."/>
        </authorList>
    </citation>
    <scope>NUCLEOTIDE SEQUENCE</scope>
    <source>
        <strain evidence="5">NIAS01</strain>
        <tissue evidence="5">Whole body or cell culture</tissue>
    </source>
</reference>
<dbReference type="SUPFAM" id="SSF55486">
    <property type="entry name" value="Metalloproteases ('zincins'), catalytic domain"/>
    <property type="match status" value="1"/>
</dbReference>
<dbReference type="OrthoDB" id="291007at2759"/>
<feature type="region of interest" description="Disordered" evidence="3">
    <location>
        <begin position="35"/>
        <end position="88"/>
    </location>
</feature>
<feature type="active site" evidence="1">
    <location>
        <position position="222"/>
    </location>
</feature>
<dbReference type="Pfam" id="PF01400">
    <property type="entry name" value="Astacin"/>
    <property type="match status" value="1"/>
</dbReference>
<evidence type="ECO:0000313" key="6">
    <source>
        <dbReference type="Proteomes" id="UP001107558"/>
    </source>
</evidence>
<dbReference type="AlphaFoldDB" id="A0A9J6BA05"/>
<evidence type="ECO:0000256" key="2">
    <source>
        <dbReference type="RuleBase" id="RU361183"/>
    </source>
</evidence>
<dbReference type="GO" id="GO:0006508">
    <property type="term" value="P:proteolysis"/>
    <property type="evidence" value="ECO:0007669"/>
    <property type="project" value="UniProtKB-KW"/>
</dbReference>
<dbReference type="InterPro" id="IPR001506">
    <property type="entry name" value="Peptidase_M12A"/>
</dbReference>
<dbReference type="EMBL" id="JADBJN010000004">
    <property type="protein sequence ID" value="KAG5666538.1"/>
    <property type="molecule type" value="Genomic_DNA"/>
</dbReference>
<protein>
    <recommendedName>
        <fullName evidence="2">Metalloendopeptidase</fullName>
        <ecNumber evidence="2">3.4.24.-</ecNumber>
    </recommendedName>
</protein>
<keyword evidence="1 2" id="KW-0482">Metalloprotease</keyword>